<name>A0A090LD37_STRRB</name>
<evidence type="ECO:0000259" key="8">
    <source>
        <dbReference type="PROSITE" id="PS50001"/>
    </source>
</evidence>
<evidence type="ECO:0000313" key="10">
    <source>
        <dbReference type="EMBL" id="CEF65435.1"/>
    </source>
</evidence>
<evidence type="ECO:0000313" key="13">
    <source>
        <dbReference type="WormBase" id="SRAE_2000011500"/>
    </source>
</evidence>
<organism evidence="10">
    <name type="scientific">Strongyloides ratti</name>
    <name type="common">Parasitic roundworm</name>
    <dbReference type="NCBI Taxonomy" id="34506"/>
    <lineage>
        <taxon>Eukaryota</taxon>
        <taxon>Metazoa</taxon>
        <taxon>Ecdysozoa</taxon>
        <taxon>Nematoda</taxon>
        <taxon>Chromadorea</taxon>
        <taxon>Rhabditida</taxon>
        <taxon>Tylenchina</taxon>
        <taxon>Panagrolaimomorpha</taxon>
        <taxon>Strongyloidoidea</taxon>
        <taxon>Strongyloididae</taxon>
        <taxon>Strongyloides</taxon>
    </lineage>
</organism>
<dbReference type="WormBase" id="SRAE_2000011500">
    <property type="protein sequence ID" value="SRP04926"/>
    <property type="gene ID" value="WBGene00260305"/>
</dbReference>
<dbReference type="GO" id="GO:0004713">
    <property type="term" value="F:protein tyrosine kinase activity"/>
    <property type="evidence" value="ECO:0007669"/>
    <property type="project" value="UniProtKB-KW"/>
</dbReference>
<dbReference type="Gene3D" id="3.30.200.20">
    <property type="entry name" value="Phosphorylase Kinase, domain 1"/>
    <property type="match status" value="1"/>
</dbReference>
<dbReference type="PROSITE" id="PS50001">
    <property type="entry name" value="SH2"/>
    <property type="match status" value="1"/>
</dbReference>
<feature type="domain" description="SH2" evidence="8">
    <location>
        <begin position="237"/>
        <end position="328"/>
    </location>
</feature>
<accession>A0A090LD37</accession>
<proteinExistence type="predicted"/>
<evidence type="ECO:0000256" key="1">
    <source>
        <dbReference type="ARBA" id="ARBA00022679"/>
    </source>
</evidence>
<dbReference type="SUPFAM" id="SSF55550">
    <property type="entry name" value="SH2 domain"/>
    <property type="match status" value="1"/>
</dbReference>
<dbReference type="CTD" id="36377799"/>
<feature type="region of interest" description="Disordered" evidence="7">
    <location>
        <begin position="1"/>
        <end position="31"/>
    </location>
</feature>
<keyword evidence="11" id="KW-1185">Reference proteome</keyword>
<dbReference type="Proteomes" id="UP000035682">
    <property type="component" value="Unplaced"/>
</dbReference>
<keyword evidence="6" id="KW-0727">SH2 domain</keyword>
<keyword evidence="4" id="KW-0067">ATP-binding</keyword>
<dbReference type="InterPro" id="IPR036860">
    <property type="entry name" value="SH2_dom_sf"/>
</dbReference>
<evidence type="ECO:0000256" key="6">
    <source>
        <dbReference type="PROSITE-ProRule" id="PRU00191"/>
    </source>
</evidence>
<dbReference type="GO" id="GO:0005524">
    <property type="term" value="F:ATP binding"/>
    <property type="evidence" value="ECO:0007669"/>
    <property type="project" value="UniProtKB-KW"/>
</dbReference>
<evidence type="ECO:0000256" key="5">
    <source>
        <dbReference type="ARBA" id="ARBA00023137"/>
    </source>
</evidence>
<keyword evidence="5" id="KW-0829">Tyrosine-protein kinase</keyword>
<dbReference type="EMBL" id="LN609529">
    <property type="protein sequence ID" value="CEF65435.1"/>
    <property type="molecule type" value="Genomic_DNA"/>
</dbReference>
<keyword evidence="2" id="KW-0547">Nucleotide-binding</keyword>
<dbReference type="RefSeq" id="XP_024504635.1">
    <property type="nucleotide sequence ID" value="XM_024650904.1"/>
</dbReference>
<dbReference type="AlphaFoldDB" id="A0A090LD37"/>
<dbReference type="InterPro" id="IPR000980">
    <property type="entry name" value="SH2"/>
</dbReference>
<reference evidence="10 11" key="1">
    <citation type="submission" date="2014-09" db="EMBL/GenBank/DDBJ databases">
        <authorList>
            <person name="Martin A.A."/>
        </authorList>
    </citation>
    <scope>NUCLEOTIDE SEQUENCE</scope>
    <source>
        <strain evidence="11">ED321</strain>
        <strain evidence="10">ED321 Heterogonic</strain>
    </source>
</reference>
<evidence type="ECO:0000256" key="2">
    <source>
        <dbReference type="ARBA" id="ARBA00022741"/>
    </source>
</evidence>
<protein>
    <submittedName>
        <fullName evidence="10 12">Tyrosine-protein kinase Fps85D</fullName>
    </submittedName>
</protein>
<dbReference type="GeneID" id="36377799"/>
<evidence type="ECO:0000313" key="12">
    <source>
        <dbReference type="WBParaSite" id="SRAE_2000011500.1"/>
    </source>
</evidence>
<dbReference type="PANTHER" id="PTHR24418">
    <property type="entry name" value="TYROSINE-PROTEIN KINASE"/>
    <property type="match status" value="1"/>
</dbReference>
<sequence>MDKESKIKENMKSKKESQFKNQQILESNNNKMNPLINETNLIDFSLQTEKKNYINLKDKETKKEKKKSSEKMNNDSKIKNIEKEAILPLDNTQSLMLRKTIPVSIAKTPVSSLEVLISDNSKVYKKESFKKKLDMEKCMKTSEDIQKCVTNQIKKNDCLTKVIYNTEKLHQNIKNKHFGINKNILNMTNNDKNNNYIPFYTFTNKCRIYADMISPKTLIKIDNYNNYGKKDLNNEPYYVGVMSSKTADKIKIEEDEFFLRKVEFKCESIFFISIFYNNRLRHHLILKTAKENLFYIKKYCFQTVQELIRFHLEQRVPIKNDILLHSWVTTFSWHRQHNEIQLIKKIASSSFSQIFIGNLEEGSFGKILQVVIKIFTCSKEKLSLKQKNQFISDANIIINLKSKYLIQLIGVCIQKEPFVAILEYASKGSLSKLLTRNEVTEQQKHNYCLHVAYALKYLHDNLIMHRNIAAKNVLIGGNNIAKLSNLGFVFQSSSKDKKKENLLRWTSPETIKNGTYTFESESWSYGIFISEVYNDGEKPFLRIHDWKNLVSIITNNKAKDNLIIRKLPDDLNNVLIACLNLSPNARPDFDEIISMIEVKKMTIHKGIINWTKKLYNQFFVSLSKNQLFNNKALYKKRIYESISNSKIESNSELSVKSN</sequence>
<dbReference type="InterPro" id="IPR011009">
    <property type="entry name" value="Kinase-like_dom_sf"/>
</dbReference>
<evidence type="ECO:0000256" key="7">
    <source>
        <dbReference type="SAM" id="MobiDB-lite"/>
    </source>
</evidence>
<dbReference type="Gene3D" id="1.10.510.10">
    <property type="entry name" value="Transferase(Phosphotransferase) domain 1"/>
    <property type="match status" value="1"/>
</dbReference>
<reference evidence="12" key="2">
    <citation type="submission" date="2020-12" db="UniProtKB">
        <authorList>
            <consortium name="WormBaseParasite"/>
        </authorList>
    </citation>
    <scope>IDENTIFICATION</scope>
</reference>
<feature type="domain" description="Protein kinase" evidence="9">
    <location>
        <begin position="340"/>
        <end position="607"/>
    </location>
</feature>
<evidence type="ECO:0000313" key="11">
    <source>
        <dbReference type="Proteomes" id="UP000035682"/>
    </source>
</evidence>
<dbReference type="Gene3D" id="3.30.505.10">
    <property type="entry name" value="SH2 domain"/>
    <property type="match status" value="1"/>
</dbReference>
<dbReference type="InterPro" id="IPR001245">
    <property type="entry name" value="Ser-Thr/Tyr_kinase_cat_dom"/>
</dbReference>
<dbReference type="InterPro" id="IPR000719">
    <property type="entry name" value="Prot_kinase_dom"/>
</dbReference>
<dbReference type="InterPro" id="IPR050198">
    <property type="entry name" value="Non-receptor_tyrosine_kinases"/>
</dbReference>
<dbReference type="WBParaSite" id="SRAE_2000011500.1">
    <property type="protein sequence ID" value="SRAE_2000011500.1"/>
    <property type="gene ID" value="WBGene00260305"/>
</dbReference>
<evidence type="ECO:0000256" key="4">
    <source>
        <dbReference type="ARBA" id="ARBA00022840"/>
    </source>
</evidence>
<dbReference type="PROSITE" id="PS50011">
    <property type="entry name" value="PROTEIN_KINASE_DOM"/>
    <property type="match status" value="1"/>
</dbReference>
<dbReference type="OrthoDB" id="543442at2759"/>
<feature type="compositionally biased region" description="Basic and acidic residues" evidence="7">
    <location>
        <begin position="1"/>
        <end position="18"/>
    </location>
</feature>
<dbReference type="SUPFAM" id="SSF56112">
    <property type="entry name" value="Protein kinase-like (PK-like)"/>
    <property type="match status" value="1"/>
</dbReference>
<keyword evidence="3 10" id="KW-0418">Kinase</keyword>
<dbReference type="STRING" id="34506.A0A090LD37"/>
<gene>
    <name evidence="10 12 13" type="ORF">SRAE_2000011500</name>
</gene>
<evidence type="ECO:0000256" key="3">
    <source>
        <dbReference type="ARBA" id="ARBA00022777"/>
    </source>
</evidence>
<evidence type="ECO:0000259" key="9">
    <source>
        <dbReference type="PROSITE" id="PS50011"/>
    </source>
</evidence>
<dbReference type="PRINTS" id="PR00109">
    <property type="entry name" value="TYRKINASE"/>
</dbReference>
<keyword evidence="1" id="KW-0808">Transferase</keyword>
<dbReference type="Pfam" id="PF07714">
    <property type="entry name" value="PK_Tyr_Ser-Thr"/>
    <property type="match status" value="1"/>
</dbReference>
<feature type="compositionally biased region" description="Polar residues" evidence="7">
    <location>
        <begin position="19"/>
        <end position="31"/>
    </location>
</feature>